<comment type="caution">
    <text evidence="3">The sequence shown here is derived from an EMBL/GenBank/DDBJ whole genome shotgun (WGS) entry which is preliminary data.</text>
</comment>
<feature type="compositionally biased region" description="Polar residues" evidence="1">
    <location>
        <begin position="1"/>
        <end position="15"/>
    </location>
</feature>
<keyword evidence="2" id="KW-0812">Transmembrane</keyword>
<evidence type="ECO:0000313" key="3">
    <source>
        <dbReference type="EMBL" id="KAJ3780112.1"/>
    </source>
</evidence>
<protein>
    <submittedName>
        <fullName evidence="3">Uncharacterized protein</fullName>
    </submittedName>
</protein>
<dbReference type="EMBL" id="MU793911">
    <property type="protein sequence ID" value="KAJ3780112.1"/>
    <property type="molecule type" value="Genomic_DNA"/>
</dbReference>
<organism evidence="3 4">
    <name type="scientific">Lentinula aff. detonsa</name>
    <dbReference type="NCBI Taxonomy" id="2804958"/>
    <lineage>
        <taxon>Eukaryota</taxon>
        <taxon>Fungi</taxon>
        <taxon>Dikarya</taxon>
        <taxon>Basidiomycota</taxon>
        <taxon>Agaricomycotina</taxon>
        <taxon>Agaricomycetes</taxon>
        <taxon>Agaricomycetidae</taxon>
        <taxon>Agaricales</taxon>
        <taxon>Marasmiineae</taxon>
        <taxon>Omphalotaceae</taxon>
        <taxon>Lentinula</taxon>
    </lineage>
</organism>
<keyword evidence="2" id="KW-1133">Transmembrane helix</keyword>
<proteinExistence type="predicted"/>
<dbReference type="AlphaFoldDB" id="A0AA38L1N1"/>
<sequence>MSATSPVRGNPSGSSGPPRMAPRTGRNTVIAMAFLASGFAGFFFSLHVRDDRRRKNGKLHQYEDAILTRPGEYRLNEAQAFESDSSPLASSIAGTFSTRAPRLPVYTHEAQHHARTPGWSTSDDGVSHSHHIHQPAPQRAKGDGSGHVYTKKVG</sequence>
<feature type="region of interest" description="Disordered" evidence="1">
    <location>
        <begin position="111"/>
        <end position="154"/>
    </location>
</feature>
<evidence type="ECO:0000256" key="2">
    <source>
        <dbReference type="SAM" id="Phobius"/>
    </source>
</evidence>
<feature type="region of interest" description="Disordered" evidence="1">
    <location>
        <begin position="1"/>
        <end position="24"/>
    </location>
</feature>
<feature type="transmembrane region" description="Helical" evidence="2">
    <location>
        <begin position="29"/>
        <end position="48"/>
    </location>
</feature>
<reference evidence="3" key="1">
    <citation type="submission" date="2022-08" db="EMBL/GenBank/DDBJ databases">
        <authorList>
            <consortium name="DOE Joint Genome Institute"/>
            <person name="Min B."/>
            <person name="Riley R."/>
            <person name="Sierra-Patev S."/>
            <person name="Naranjo-Ortiz M."/>
            <person name="Looney B."/>
            <person name="Konkel Z."/>
            <person name="Slot J.C."/>
            <person name="Sakamoto Y."/>
            <person name="Steenwyk J.L."/>
            <person name="Rokas A."/>
            <person name="Carro J."/>
            <person name="Camarero S."/>
            <person name="Ferreira P."/>
            <person name="Molpeceres G."/>
            <person name="Ruiz-Duenas F.J."/>
            <person name="Serrano A."/>
            <person name="Henrissat B."/>
            <person name="Drula E."/>
            <person name="Hughes K.W."/>
            <person name="Mata J.L."/>
            <person name="Ishikawa N.K."/>
            <person name="Vargas-Isla R."/>
            <person name="Ushijima S."/>
            <person name="Smith C.A."/>
            <person name="Ahrendt S."/>
            <person name="Andreopoulos W."/>
            <person name="He G."/>
            <person name="Labutti K."/>
            <person name="Lipzen A."/>
            <person name="Ng V."/>
            <person name="Sandor L."/>
            <person name="Barry K."/>
            <person name="Martinez A.T."/>
            <person name="Xiao Y."/>
            <person name="Gibbons J.G."/>
            <person name="Terashima K."/>
            <person name="Hibbett D.S."/>
            <person name="Grigoriev I.V."/>
        </authorList>
    </citation>
    <scope>NUCLEOTIDE SEQUENCE</scope>
    <source>
        <strain evidence="3">TFB10291</strain>
    </source>
</reference>
<keyword evidence="4" id="KW-1185">Reference proteome</keyword>
<evidence type="ECO:0000313" key="4">
    <source>
        <dbReference type="Proteomes" id="UP001163798"/>
    </source>
</evidence>
<evidence type="ECO:0000256" key="1">
    <source>
        <dbReference type="SAM" id="MobiDB-lite"/>
    </source>
</evidence>
<name>A0AA38L1N1_9AGAR</name>
<accession>A0AA38L1N1</accession>
<gene>
    <name evidence="3" type="ORF">GGU10DRAFT_337442</name>
</gene>
<dbReference type="Proteomes" id="UP001163798">
    <property type="component" value="Unassembled WGS sequence"/>
</dbReference>
<keyword evidence="2" id="KW-0472">Membrane</keyword>